<dbReference type="InterPro" id="IPR016024">
    <property type="entry name" value="ARM-type_fold"/>
</dbReference>
<evidence type="ECO:0000256" key="4">
    <source>
        <dbReference type="ARBA" id="ARBA00022679"/>
    </source>
</evidence>
<dbReference type="CDD" id="cd16921">
    <property type="entry name" value="HATPase_FilI-like"/>
    <property type="match status" value="1"/>
</dbReference>
<feature type="domain" description="Histidine kinase" evidence="8">
    <location>
        <begin position="285"/>
        <end position="498"/>
    </location>
</feature>
<evidence type="ECO:0000259" key="11">
    <source>
        <dbReference type="PROSITE" id="PS50113"/>
    </source>
</evidence>
<dbReference type="InterPro" id="IPR011989">
    <property type="entry name" value="ARM-like"/>
</dbReference>
<organism evidence="12 13">
    <name type="scientific">Candidatus Obscuribacter phosphatis</name>
    <dbReference type="NCBI Taxonomy" id="1906157"/>
    <lineage>
        <taxon>Bacteria</taxon>
        <taxon>Bacillati</taxon>
        <taxon>Candidatus Melainabacteria</taxon>
        <taxon>Candidatus Obscuribacterales</taxon>
        <taxon>Candidatus Obscuribacteraceae</taxon>
        <taxon>Candidatus Obscuribacter</taxon>
    </lineage>
</organism>
<dbReference type="InterPro" id="IPR001789">
    <property type="entry name" value="Sig_transdc_resp-reg_receiver"/>
</dbReference>
<dbReference type="InterPro" id="IPR000014">
    <property type="entry name" value="PAS"/>
</dbReference>
<dbReference type="InterPro" id="IPR036890">
    <property type="entry name" value="HATPase_C_sf"/>
</dbReference>
<evidence type="ECO:0000259" key="10">
    <source>
        <dbReference type="PROSITE" id="PS50112"/>
    </source>
</evidence>
<dbReference type="Pfam" id="PF13426">
    <property type="entry name" value="PAS_9"/>
    <property type="match status" value="1"/>
</dbReference>
<feature type="domain" description="Response regulatory" evidence="9">
    <location>
        <begin position="510"/>
        <end position="634"/>
    </location>
</feature>
<name>A0A8J7PIM7_9BACT</name>
<dbReference type="InterPro" id="IPR011006">
    <property type="entry name" value="CheY-like_superfamily"/>
</dbReference>
<dbReference type="InterPro" id="IPR000700">
    <property type="entry name" value="PAS-assoc_C"/>
</dbReference>
<dbReference type="Pfam" id="PF02518">
    <property type="entry name" value="HATPase_c"/>
    <property type="match status" value="1"/>
</dbReference>
<feature type="modified residue" description="4-aspartylphosphate" evidence="7">
    <location>
        <position position="567"/>
    </location>
</feature>
<evidence type="ECO:0000256" key="3">
    <source>
        <dbReference type="ARBA" id="ARBA00022553"/>
    </source>
</evidence>
<accession>A0A8J7PIM7</accession>
<keyword evidence="4" id="KW-0808">Transferase</keyword>
<dbReference type="EC" id="2.7.13.3" evidence="2"/>
<dbReference type="Pfam" id="PF00072">
    <property type="entry name" value="Response_reg"/>
    <property type="match status" value="2"/>
</dbReference>
<reference evidence="12" key="1">
    <citation type="submission" date="2021-02" db="EMBL/GenBank/DDBJ databases">
        <title>Genome-Resolved Metagenomics of a Microbial Community Performing Photosynthetic Biological Nutrient Removal.</title>
        <authorList>
            <person name="Mcdaniel E.A."/>
        </authorList>
    </citation>
    <scope>NUCLEOTIDE SEQUENCE</scope>
    <source>
        <strain evidence="12">UWPOB_OBS1</strain>
    </source>
</reference>
<dbReference type="PROSITE" id="PS50110">
    <property type="entry name" value="RESPONSE_REGULATORY"/>
    <property type="match status" value="2"/>
</dbReference>
<dbReference type="CDD" id="cd17557">
    <property type="entry name" value="REC_Rcp-like"/>
    <property type="match status" value="1"/>
</dbReference>
<dbReference type="Gene3D" id="1.25.10.10">
    <property type="entry name" value="Leucine-rich Repeat Variant"/>
    <property type="match status" value="1"/>
</dbReference>
<dbReference type="InterPro" id="IPR052162">
    <property type="entry name" value="Sensor_kinase/Photoreceptor"/>
</dbReference>
<dbReference type="CDD" id="cd00082">
    <property type="entry name" value="HisKA"/>
    <property type="match status" value="1"/>
</dbReference>
<dbReference type="InterPro" id="IPR003661">
    <property type="entry name" value="HisK_dim/P_dom"/>
</dbReference>
<dbReference type="PANTHER" id="PTHR43304:SF1">
    <property type="entry name" value="PAC DOMAIN-CONTAINING PROTEIN"/>
    <property type="match status" value="1"/>
</dbReference>
<dbReference type="PRINTS" id="PR00344">
    <property type="entry name" value="BCTRLSENSOR"/>
</dbReference>
<dbReference type="EMBL" id="JAFLCK010000030">
    <property type="protein sequence ID" value="MBN8662052.1"/>
    <property type="molecule type" value="Genomic_DNA"/>
</dbReference>
<dbReference type="Pfam" id="PF00512">
    <property type="entry name" value="HisKA"/>
    <property type="match status" value="1"/>
</dbReference>
<dbReference type="SUPFAM" id="SSF48371">
    <property type="entry name" value="ARM repeat"/>
    <property type="match status" value="1"/>
</dbReference>
<dbReference type="InterPro" id="IPR035965">
    <property type="entry name" value="PAS-like_dom_sf"/>
</dbReference>
<dbReference type="CDD" id="cd00130">
    <property type="entry name" value="PAS"/>
    <property type="match status" value="1"/>
</dbReference>
<feature type="domain" description="PAC" evidence="11">
    <location>
        <begin position="213"/>
        <end position="263"/>
    </location>
</feature>
<feature type="domain" description="Response regulatory" evidence="9">
    <location>
        <begin position="5"/>
        <end position="123"/>
    </location>
</feature>
<dbReference type="SUPFAM" id="SSF55874">
    <property type="entry name" value="ATPase domain of HSP90 chaperone/DNA topoisomerase II/histidine kinase"/>
    <property type="match status" value="1"/>
</dbReference>
<evidence type="ECO:0000259" key="9">
    <source>
        <dbReference type="PROSITE" id="PS50110"/>
    </source>
</evidence>
<dbReference type="SUPFAM" id="SSF47384">
    <property type="entry name" value="Homodimeric domain of signal transducing histidine kinase"/>
    <property type="match status" value="1"/>
</dbReference>
<evidence type="ECO:0000256" key="2">
    <source>
        <dbReference type="ARBA" id="ARBA00012438"/>
    </source>
</evidence>
<dbReference type="CDD" id="cd00156">
    <property type="entry name" value="REC"/>
    <property type="match status" value="1"/>
</dbReference>
<dbReference type="PROSITE" id="PS50112">
    <property type="entry name" value="PAS"/>
    <property type="match status" value="1"/>
</dbReference>
<comment type="caution">
    <text evidence="12">The sequence shown here is derived from an EMBL/GenBank/DDBJ whole genome shotgun (WGS) entry which is preliminary data.</text>
</comment>
<dbReference type="GO" id="GO:0000155">
    <property type="term" value="F:phosphorelay sensor kinase activity"/>
    <property type="evidence" value="ECO:0007669"/>
    <property type="project" value="InterPro"/>
</dbReference>
<protein>
    <recommendedName>
        <fullName evidence="2">histidine kinase</fullName>
        <ecNumber evidence="2">2.7.13.3</ecNumber>
    </recommendedName>
</protein>
<dbReference type="Gene3D" id="3.30.450.20">
    <property type="entry name" value="PAS domain"/>
    <property type="match status" value="1"/>
</dbReference>
<dbReference type="Gene3D" id="3.30.565.10">
    <property type="entry name" value="Histidine kinase-like ATPase, C-terminal domain"/>
    <property type="match status" value="1"/>
</dbReference>
<dbReference type="SMART" id="SM00387">
    <property type="entry name" value="HATPase_c"/>
    <property type="match status" value="1"/>
</dbReference>
<dbReference type="PROSITE" id="PS50113">
    <property type="entry name" value="PAC"/>
    <property type="match status" value="1"/>
</dbReference>
<dbReference type="Gene3D" id="1.10.287.130">
    <property type="match status" value="1"/>
</dbReference>
<dbReference type="InterPro" id="IPR036097">
    <property type="entry name" value="HisK_dim/P_sf"/>
</dbReference>
<evidence type="ECO:0000259" key="8">
    <source>
        <dbReference type="PROSITE" id="PS50109"/>
    </source>
</evidence>
<evidence type="ECO:0000256" key="7">
    <source>
        <dbReference type="PROSITE-ProRule" id="PRU00169"/>
    </source>
</evidence>
<keyword evidence="6" id="KW-0902">Two-component regulatory system</keyword>
<keyword evidence="5" id="KW-0418">Kinase</keyword>
<dbReference type="SMART" id="SM00091">
    <property type="entry name" value="PAS"/>
    <property type="match status" value="1"/>
</dbReference>
<proteinExistence type="predicted"/>
<dbReference type="PROSITE" id="PS50109">
    <property type="entry name" value="HIS_KIN"/>
    <property type="match status" value="1"/>
</dbReference>
<evidence type="ECO:0000256" key="6">
    <source>
        <dbReference type="ARBA" id="ARBA00023012"/>
    </source>
</evidence>
<dbReference type="SMART" id="SM00388">
    <property type="entry name" value="HisKA"/>
    <property type="match status" value="1"/>
</dbReference>
<dbReference type="PANTHER" id="PTHR43304">
    <property type="entry name" value="PHYTOCHROME-LIKE PROTEIN CPH1"/>
    <property type="match status" value="1"/>
</dbReference>
<sequence length="772" mass="87378">MNILNILLVEDSARVCSLDHNKRIETLARMGLRVETATSLAQARQKVQEHEYDGILLDLELPDSNGMSTLIEMRESARGIPIVVYTQLPEPHRALRVIKQGAQDYLVKGVVPESSVVRCLRYAVERNKVEAALHREEERLQIILDNSFDAFISLDSKLRITDWNLQAEATFGRTKAEVLGRSLAIIIPHHLRRQYLKETEKAFSQSDATIVKMSTEITAAHKDGREFPVEIGFFRVREDSDYTFCAFLKDITERQRFNEELERQVQERTENLTRKNELLKQFAKIASHDLQEPLRAVQGFVKLLADSLEGKLDKDQEEFMGYILDGTNRMQNLIRAILVHSESGIVEEGKHATDCNSVLSEVLSNLSTSIKESDTSFEIDRLPKVAVQRLHLIQLFQNLISNAIKYRGDRTPQIAITAEENATQWLFSVRDNGIGIDPKYANKIFDMFARLHGKAKYQGTGMGLAICKRIVTSHGGNIWVESTPGDGAIFFFTLPAVEKTRRKSMKHEIEILLVEDTPSDVRLTQEALKRSDLKYNMNVLNDGVEAMEYLNKLKETHQNMPDVILLDLNMPRKNGHEVLAEIKNDPVFRAIPVVLLTVSENDDDVMEALRLKMNYYVAKPVSASKLAALLKAIHQLHSETCSDNSQNLEEQRIRLVLAGNEHTAPIALTRLSEDPSERVRSRVAENPRTPSGVLIKLAEDPSQEVRLGVSENINTPEEVLENLARDNSEDVRLGLASNHKLPAKLLELLCEDENIYVSSQAQKTLASMKQRI</sequence>
<dbReference type="InterPro" id="IPR004358">
    <property type="entry name" value="Sig_transdc_His_kin-like_C"/>
</dbReference>
<dbReference type="NCBIfam" id="TIGR00229">
    <property type="entry name" value="sensory_box"/>
    <property type="match status" value="1"/>
</dbReference>
<dbReference type="Proteomes" id="UP000664277">
    <property type="component" value="Unassembled WGS sequence"/>
</dbReference>
<keyword evidence="3 7" id="KW-0597">Phosphoprotein</keyword>
<gene>
    <name evidence="12" type="ORF">J0M35_16920</name>
</gene>
<evidence type="ECO:0000313" key="13">
    <source>
        <dbReference type="Proteomes" id="UP000664277"/>
    </source>
</evidence>
<dbReference type="SMART" id="SM00448">
    <property type="entry name" value="REC"/>
    <property type="match status" value="2"/>
</dbReference>
<dbReference type="Gene3D" id="3.40.50.2300">
    <property type="match status" value="2"/>
</dbReference>
<dbReference type="InterPro" id="IPR003594">
    <property type="entry name" value="HATPase_dom"/>
</dbReference>
<comment type="catalytic activity">
    <reaction evidence="1">
        <text>ATP + protein L-histidine = ADP + protein N-phospho-L-histidine.</text>
        <dbReference type="EC" id="2.7.13.3"/>
    </reaction>
</comment>
<feature type="domain" description="PAS" evidence="10">
    <location>
        <begin position="136"/>
        <end position="183"/>
    </location>
</feature>
<dbReference type="SUPFAM" id="SSF55785">
    <property type="entry name" value="PYP-like sensor domain (PAS domain)"/>
    <property type="match status" value="1"/>
</dbReference>
<dbReference type="AlphaFoldDB" id="A0A8J7PIM7"/>
<evidence type="ECO:0000313" key="12">
    <source>
        <dbReference type="EMBL" id="MBN8662052.1"/>
    </source>
</evidence>
<dbReference type="FunFam" id="3.30.565.10:FF:000006">
    <property type="entry name" value="Sensor histidine kinase WalK"/>
    <property type="match status" value="1"/>
</dbReference>
<dbReference type="SUPFAM" id="SSF52172">
    <property type="entry name" value="CheY-like"/>
    <property type="match status" value="2"/>
</dbReference>
<evidence type="ECO:0000256" key="1">
    <source>
        <dbReference type="ARBA" id="ARBA00000085"/>
    </source>
</evidence>
<feature type="modified residue" description="4-aspartylphosphate" evidence="7">
    <location>
        <position position="58"/>
    </location>
</feature>
<evidence type="ECO:0000256" key="5">
    <source>
        <dbReference type="ARBA" id="ARBA00022777"/>
    </source>
</evidence>
<dbReference type="InterPro" id="IPR005467">
    <property type="entry name" value="His_kinase_dom"/>
</dbReference>